<keyword evidence="3" id="KW-0808">Transferase</keyword>
<sequence length="374" mass="41038">MHVITDFSGQGGAQAMLARLVAKSGDRVLVVSLTEVSDRIKSQCANPNAVLIGLNARSLSSMPRAILQISRLIRQYKPQVVLCWMYHAMVIGLIASWISGRKVPIYWTVRQALDDTSSFTRSTRIAVDLCRRLSGRCAGIIYNSQRALDQHAKNGFAAARSCVIPNGLVMPQVKLVRNDPPRVFGIAARFHPQKDHETLFQALSLALLSVPDLRIIAAGENMSPENSEVQSLLARYNLTADNVELCGDLHDMAAFYKRIDALVLSSRTEGFPNVIVEAMSYGHPVVSTDVGDAVVIIRDCGLIVPPRNAELLADALVHAANWSAPEYLEKREKARAIVASTYQLDRIAAQYRNILESGSLDPDKIASQPEQKGI</sequence>
<evidence type="ECO:0000313" key="4">
    <source>
        <dbReference type="Proteomes" id="UP000319555"/>
    </source>
</evidence>
<dbReference type="EMBL" id="FXTE01000003">
    <property type="protein sequence ID" value="SMO61046.1"/>
    <property type="molecule type" value="Genomic_DNA"/>
</dbReference>
<dbReference type="Proteomes" id="UP000319555">
    <property type="component" value="Unassembled WGS sequence"/>
</dbReference>
<dbReference type="Gene3D" id="3.40.50.2000">
    <property type="entry name" value="Glycogen Phosphorylase B"/>
    <property type="match status" value="2"/>
</dbReference>
<reference evidence="3 4" key="1">
    <citation type="submission" date="2017-05" db="EMBL/GenBank/DDBJ databases">
        <authorList>
            <person name="Varghese N."/>
            <person name="Submissions S."/>
        </authorList>
    </citation>
    <scope>NUCLEOTIDE SEQUENCE [LARGE SCALE GENOMIC DNA]</scope>
    <source>
        <strain evidence="3 4">DSM 28009</strain>
    </source>
</reference>
<keyword evidence="4" id="KW-1185">Reference proteome</keyword>
<dbReference type="SUPFAM" id="SSF53756">
    <property type="entry name" value="UDP-Glycosyltransferase/glycogen phosphorylase"/>
    <property type="match status" value="1"/>
</dbReference>
<evidence type="ECO:0000256" key="1">
    <source>
        <dbReference type="SAM" id="Phobius"/>
    </source>
</evidence>
<accession>A0A521CNM4</accession>
<proteinExistence type="predicted"/>
<organism evidence="3 4">
    <name type="scientific">Ruegeria faecimaris</name>
    <dbReference type="NCBI Taxonomy" id="686389"/>
    <lineage>
        <taxon>Bacteria</taxon>
        <taxon>Pseudomonadati</taxon>
        <taxon>Pseudomonadota</taxon>
        <taxon>Alphaproteobacteria</taxon>
        <taxon>Rhodobacterales</taxon>
        <taxon>Roseobacteraceae</taxon>
        <taxon>Ruegeria</taxon>
    </lineage>
</organism>
<keyword evidence="1" id="KW-1133">Transmembrane helix</keyword>
<feature type="domain" description="Glycosyltransferase subfamily 4-like N-terminal" evidence="2">
    <location>
        <begin position="16"/>
        <end position="167"/>
    </location>
</feature>
<protein>
    <submittedName>
        <fullName evidence="3">Glycosyltransferase involved in cell wall bisynthesis</fullName>
    </submittedName>
</protein>
<dbReference type="Pfam" id="PF13439">
    <property type="entry name" value="Glyco_transf_4"/>
    <property type="match status" value="1"/>
</dbReference>
<dbReference type="Pfam" id="PF13692">
    <property type="entry name" value="Glyco_trans_1_4"/>
    <property type="match status" value="1"/>
</dbReference>
<dbReference type="InterPro" id="IPR028098">
    <property type="entry name" value="Glyco_trans_4-like_N"/>
</dbReference>
<evidence type="ECO:0000259" key="2">
    <source>
        <dbReference type="Pfam" id="PF13439"/>
    </source>
</evidence>
<dbReference type="AlphaFoldDB" id="A0A521CNM4"/>
<keyword evidence="1" id="KW-0472">Membrane</keyword>
<keyword evidence="1" id="KW-0812">Transmembrane</keyword>
<dbReference type="GO" id="GO:0016757">
    <property type="term" value="F:glycosyltransferase activity"/>
    <property type="evidence" value="ECO:0007669"/>
    <property type="project" value="UniProtKB-ARBA"/>
</dbReference>
<gene>
    <name evidence="3" type="ORF">SAMN06265380_103118</name>
</gene>
<feature type="transmembrane region" description="Helical" evidence="1">
    <location>
        <begin position="80"/>
        <end position="98"/>
    </location>
</feature>
<dbReference type="PANTHER" id="PTHR12526">
    <property type="entry name" value="GLYCOSYLTRANSFERASE"/>
    <property type="match status" value="1"/>
</dbReference>
<name>A0A521CNM4_9RHOB</name>
<dbReference type="PANTHER" id="PTHR12526:SF638">
    <property type="entry name" value="SPORE COAT PROTEIN SA"/>
    <property type="match status" value="1"/>
</dbReference>
<evidence type="ECO:0000313" key="3">
    <source>
        <dbReference type="EMBL" id="SMO61046.1"/>
    </source>
</evidence>